<dbReference type="PROSITE" id="PS50850">
    <property type="entry name" value="MFS"/>
    <property type="match status" value="1"/>
</dbReference>
<protein>
    <submittedName>
        <fullName evidence="7">4-hydroxybenzoate transporter</fullName>
    </submittedName>
</protein>
<keyword evidence="4 5" id="KW-0472">Membrane</keyword>
<dbReference type="PROSITE" id="PS00217">
    <property type="entry name" value="SUGAR_TRANSPORT_2"/>
    <property type="match status" value="1"/>
</dbReference>
<feature type="domain" description="Major facilitator superfamily (MFS) profile" evidence="6">
    <location>
        <begin position="24"/>
        <end position="436"/>
    </location>
</feature>
<dbReference type="InterPro" id="IPR011701">
    <property type="entry name" value="MFS"/>
</dbReference>
<feature type="transmembrane region" description="Helical" evidence="5">
    <location>
        <begin position="347"/>
        <end position="370"/>
    </location>
</feature>
<dbReference type="KEGG" id="rgi:RGI145_20825"/>
<dbReference type="SUPFAM" id="SSF103473">
    <property type="entry name" value="MFS general substrate transporter"/>
    <property type="match status" value="1"/>
</dbReference>
<evidence type="ECO:0000259" key="6">
    <source>
        <dbReference type="PROSITE" id="PS50850"/>
    </source>
</evidence>
<proteinExistence type="predicted"/>
<evidence type="ECO:0000313" key="8">
    <source>
        <dbReference type="Proteomes" id="UP000185494"/>
    </source>
</evidence>
<dbReference type="InterPro" id="IPR036259">
    <property type="entry name" value="MFS_trans_sf"/>
</dbReference>
<dbReference type="Pfam" id="PF07690">
    <property type="entry name" value="MFS_1"/>
    <property type="match status" value="1"/>
</dbReference>
<evidence type="ECO:0000256" key="2">
    <source>
        <dbReference type="ARBA" id="ARBA00022692"/>
    </source>
</evidence>
<dbReference type="PANTHER" id="PTHR23508">
    <property type="entry name" value="CARBOXYLIC ACID TRANSPORTER PROTEIN HOMOLOG"/>
    <property type="match status" value="1"/>
</dbReference>
<evidence type="ECO:0000313" key="7">
    <source>
        <dbReference type="EMBL" id="APT59764.1"/>
    </source>
</evidence>
<feature type="transmembrane region" description="Helical" evidence="5">
    <location>
        <begin position="62"/>
        <end position="82"/>
    </location>
</feature>
<organism evidence="7 8">
    <name type="scientific">Roseomonas gilardii</name>
    <dbReference type="NCBI Taxonomy" id="257708"/>
    <lineage>
        <taxon>Bacteria</taxon>
        <taxon>Pseudomonadati</taxon>
        <taxon>Pseudomonadota</taxon>
        <taxon>Alphaproteobacteria</taxon>
        <taxon>Acetobacterales</taxon>
        <taxon>Roseomonadaceae</taxon>
        <taxon>Roseomonas</taxon>
    </lineage>
</organism>
<feature type="transmembrane region" description="Helical" evidence="5">
    <location>
        <begin position="115"/>
        <end position="135"/>
    </location>
</feature>
<accession>A0A1L7AM43</accession>
<evidence type="ECO:0000256" key="1">
    <source>
        <dbReference type="ARBA" id="ARBA00004141"/>
    </source>
</evidence>
<dbReference type="InterPro" id="IPR020846">
    <property type="entry name" value="MFS_dom"/>
</dbReference>
<reference evidence="7 8" key="1">
    <citation type="submission" date="2016-05" db="EMBL/GenBank/DDBJ databases">
        <title>Complete Genome and Methylome Analysis of Psychrotrophic Bacterial Isolates from Antarctic Lake Untersee.</title>
        <authorList>
            <person name="Fomenkov A."/>
            <person name="Akimov V.N."/>
            <person name="Vasilyeva L.V."/>
            <person name="Andersen D."/>
            <person name="Vincze T."/>
            <person name="Roberts R.J."/>
        </authorList>
    </citation>
    <scope>NUCLEOTIDE SEQUENCE [LARGE SCALE GENOMIC DNA]</scope>
    <source>
        <strain evidence="7 8">U14-5</strain>
    </source>
</reference>
<dbReference type="GO" id="GO:0046943">
    <property type="term" value="F:carboxylic acid transmembrane transporter activity"/>
    <property type="evidence" value="ECO:0007669"/>
    <property type="project" value="TreeGrafter"/>
</dbReference>
<feature type="transmembrane region" description="Helical" evidence="5">
    <location>
        <begin position="382"/>
        <end position="405"/>
    </location>
</feature>
<keyword evidence="2 5" id="KW-0812">Transmembrane</keyword>
<dbReference type="STRING" id="257708.RGI145_20825"/>
<feature type="transmembrane region" description="Helical" evidence="5">
    <location>
        <begin position="293"/>
        <end position="316"/>
    </location>
</feature>
<evidence type="ECO:0000256" key="4">
    <source>
        <dbReference type="ARBA" id="ARBA00023136"/>
    </source>
</evidence>
<feature type="transmembrane region" description="Helical" evidence="5">
    <location>
        <begin position="257"/>
        <end position="281"/>
    </location>
</feature>
<dbReference type="PANTHER" id="PTHR23508:SF10">
    <property type="entry name" value="CARBOXYLIC ACID TRANSPORTER PROTEIN HOMOLOG"/>
    <property type="match status" value="1"/>
</dbReference>
<keyword evidence="3 5" id="KW-1133">Transmembrane helix</keyword>
<feature type="transmembrane region" description="Helical" evidence="5">
    <location>
        <begin position="147"/>
        <end position="167"/>
    </location>
</feature>
<dbReference type="InterPro" id="IPR005829">
    <property type="entry name" value="Sugar_transporter_CS"/>
</dbReference>
<gene>
    <name evidence="7" type="ORF">RGI145_20825</name>
</gene>
<sequence length="447" mass="46948">MLARQMTIQELIDAEPIGWRQWKVFALCFLVAALDGFDTQCIAYTGPAIARAFGMTSADMGYIFISGTLGMALGAMLLGTLGDRIGRRMAIIGAMLLFGLFSLAIAFAGAPWQIVVLRFLTGLGMGGATPVLLALAAEYSPARIRGAVLTGVLLGLPGGAVLGGLLASGWMPLIGWQGIYLVGGALPLALALLCLVLLPESPQFLVARGRDGDAEKSRRLVQRLLGRPLPERTSFAVQSKGERGSVRSLLVPAYRTATLAVWTTYLFNWIAWFMLLLWLPTVLTASGLPAERAAMGTVVVNTAFILFAIPLSFILPKMDARRILLAMFVLGIALCVGLAASGENWTLVFILIAMAGFGIGGQQIALNYLVSGIYPTELRATGTGWAIGIGRSGAIIGSAAGGWLLQVGGPSGYYLALALPLVVAALAVAIIQPRHAPARSSGVSAAH</sequence>
<feature type="transmembrane region" description="Helical" evidence="5">
    <location>
        <begin position="323"/>
        <end position="341"/>
    </location>
</feature>
<name>A0A1L7AM43_9PROT</name>
<dbReference type="Proteomes" id="UP000185494">
    <property type="component" value="Chromosome 2"/>
</dbReference>
<feature type="transmembrane region" description="Helical" evidence="5">
    <location>
        <begin position="89"/>
        <end position="109"/>
    </location>
</feature>
<evidence type="ECO:0000256" key="5">
    <source>
        <dbReference type="SAM" id="Phobius"/>
    </source>
</evidence>
<evidence type="ECO:0000256" key="3">
    <source>
        <dbReference type="ARBA" id="ARBA00022989"/>
    </source>
</evidence>
<dbReference type="Gene3D" id="1.20.1250.20">
    <property type="entry name" value="MFS general substrate transporter like domains"/>
    <property type="match status" value="1"/>
</dbReference>
<comment type="subcellular location">
    <subcellularLocation>
        <location evidence="1">Membrane</location>
        <topology evidence="1">Multi-pass membrane protein</topology>
    </subcellularLocation>
</comment>
<dbReference type="GO" id="GO:0005886">
    <property type="term" value="C:plasma membrane"/>
    <property type="evidence" value="ECO:0007669"/>
    <property type="project" value="TreeGrafter"/>
</dbReference>
<feature type="transmembrane region" description="Helical" evidence="5">
    <location>
        <begin position="411"/>
        <end position="431"/>
    </location>
</feature>
<feature type="transmembrane region" description="Helical" evidence="5">
    <location>
        <begin position="179"/>
        <end position="198"/>
    </location>
</feature>
<dbReference type="EMBL" id="CP015584">
    <property type="protein sequence ID" value="APT59764.1"/>
    <property type="molecule type" value="Genomic_DNA"/>
</dbReference>
<dbReference type="AlphaFoldDB" id="A0A1L7AM43"/>